<organism evidence="2 3">
    <name type="scientific">Pleodorina starrii</name>
    <dbReference type="NCBI Taxonomy" id="330485"/>
    <lineage>
        <taxon>Eukaryota</taxon>
        <taxon>Viridiplantae</taxon>
        <taxon>Chlorophyta</taxon>
        <taxon>core chlorophytes</taxon>
        <taxon>Chlorophyceae</taxon>
        <taxon>CS clade</taxon>
        <taxon>Chlamydomonadales</taxon>
        <taxon>Volvocaceae</taxon>
        <taxon>Pleodorina</taxon>
    </lineage>
</organism>
<comment type="caution">
    <text evidence="2">The sequence shown here is derived from an EMBL/GenBank/DDBJ whole genome shotgun (WGS) entry which is preliminary data.</text>
</comment>
<protein>
    <submittedName>
        <fullName evidence="2">Uncharacterized protein</fullName>
    </submittedName>
</protein>
<evidence type="ECO:0000256" key="1">
    <source>
        <dbReference type="SAM" id="MobiDB-lite"/>
    </source>
</evidence>
<reference evidence="2 3" key="1">
    <citation type="journal article" date="2023" name="Commun. Biol.">
        <title>Reorganization of the ancestral sex-determining regions during the evolution of trioecy in Pleodorina starrii.</title>
        <authorList>
            <person name="Takahashi K."/>
            <person name="Suzuki S."/>
            <person name="Kawai-Toyooka H."/>
            <person name="Yamamoto K."/>
            <person name="Hamaji T."/>
            <person name="Ootsuki R."/>
            <person name="Yamaguchi H."/>
            <person name="Kawachi M."/>
            <person name="Higashiyama T."/>
            <person name="Nozaki H."/>
        </authorList>
    </citation>
    <scope>NUCLEOTIDE SEQUENCE [LARGE SCALE GENOMIC DNA]</scope>
    <source>
        <strain evidence="2 3">NIES-4479</strain>
    </source>
</reference>
<evidence type="ECO:0000313" key="3">
    <source>
        <dbReference type="Proteomes" id="UP001165080"/>
    </source>
</evidence>
<accession>A0A9W6C076</accession>
<evidence type="ECO:0000313" key="2">
    <source>
        <dbReference type="EMBL" id="GLC61353.1"/>
    </source>
</evidence>
<sequence>MREMTKRKLDSSDLAYEEEAPDLRIFVAGRDEPFSAHRDLLKFYSLVIRALPHAAAEEVTTWDLRGVVLEDETQPVSAVVVKAWLDIIYSRTDVARPGSPPSSLQECVSLLKFADFAQTSVPLLREIASRFADDAGAFVEVILSIDSRPRLLLHDSSYAYLSHLGLCQASGMTGVECRTLAPAAAFDLPRFRAATSANFEAALYLAARLDLPPLIALLRNFIRAQLLPFPHERVLDLATIYSARVLNSLPRQVLLEGFLESSLVDMSAHVGLEGSVKCVFKSSLSASVFGRRVGDWTADGEISLKQVQGDGTVLRDKTDGMRLTPLLGGLAPEERQKMVTECMARAAAATAGSSKPGGSSAAART</sequence>
<keyword evidence="3" id="KW-1185">Reference proteome</keyword>
<dbReference type="OrthoDB" id="532207at2759"/>
<name>A0A9W6C076_9CHLO</name>
<gene>
    <name evidence="2" type="primary">PLEST008291</name>
    <name evidence="2" type="ORF">PLESTB_001746600</name>
</gene>
<proteinExistence type="predicted"/>
<dbReference type="Proteomes" id="UP001165080">
    <property type="component" value="Unassembled WGS sequence"/>
</dbReference>
<dbReference type="AlphaFoldDB" id="A0A9W6C076"/>
<dbReference type="EMBL" id="BRXU01000045">
    <property type="protein sequence ID" value="GLC61353.1"/>
    <property type="molecule type" value="Genomic_DNA"/>
</dbReference>
<feature type="region of interest" description="Disordered" evidence="1">
    <location>
        <begin position="346"/>
        <end position="365"/>
    </location>
</feature>